<dbReference type="InterPro" id="IPR050155">
    <property type="entry name" value="HAD-like_hydrolase_sf"/>
</dbReference>
<name>A0ABV7FQL5_9ALTE</name>
<proteinExistence type="predicted"/>
<dbReference type="SFLD" id="SFLDG01129">
    <property type="entry name" value="C1.5:_HAD__Beta-PGM__Phosphata"/>
    <property type="match status" value="1"/>
</dbReference>
<dbReference type="GO" id="GO:0008253">
    <property type="term" value="F:5'-nucleotidase activity"/>
    <property type="evidence" value="ECO:0007669"/>
    <property type="project" value="UniProtKB-EC"/>
</dbReference>
<dbReference type="SUPFAM" id="SSF56784">
    <property type="entry name" value="HAD-like"/>
    <property type="match status" value="1"/>
</dbReference>
<organism evidence="1 2">
    <name type="scientific">Agaribacter flavus</name>
    <dbReference type="NCBI Taxonomy" id="1902781"/>
    <lineage>
        <taxon>Bacteria</taxon>
        <taxon>Pseudomonadati</taxon>
        <taxon>Pseudomonadota</taxon>
        <taxon>Gammaproteobacteria</taxon>
        <taxon>Alteromonadales</taxon>
        <taxon>Alteromonadaceae</taxon>
        <taxon>Agaribacter</taxon>
    </lineage>
</organism>
<dbReference type="PRINTS" id="PR00413">
    <property type="entry name" value="HADHALOGNASE"/>
</dbReference>
<dbReference type="Pfam" id="PF00702">
    <property type="entry name" value="Hydrolase"/>
    <property type="match status" value="1"/>
</dbReference>
<dbReference type="Gene3D" id="3.40.50.1000">
    <property type="entry name" value="HAD superfamily/HAD-like"/>
    <property type="match status" value="1"/>
</dbReference>
<dbReference type="PANTHER" id="PTHR43434:SF3">
    <property type="entry name" value="GMP_IMP NUCLEOTIDASE YRFG"/>
    <property type="match status" value="1"/>
</dbReference>
<evidence type="ECO:0000313" key="1">
    <source>
        <dbReference type="EMBL" id="MFC3122627.1"/>
    </source>
</evidence>
<sequence>MALLPWHKIETVLLDMDGTLLDLHFDNHFWLELVPQKLAIRSGKPIERCKQELSSMYSQVQGCIEWYCLDYWSEKLDLDIVEAKQELKHLITMREDAIPFLRALRESGRQLVLVTNAHPGSLSLKVEQTKLDKYIDELVSTHEFGVSKEFPSLWQQLHARLNFRPEHTLFVDDNEGILDTAKAFGIAYTLGINNPDSKLPEKPMDRHLHIDDYRQLVDSIREIRFEAKQESK</sequence>
<dbReference type="SFLD" id="SFLDS00003">
    <property type="entry name" value="Haloacid_Dehalogenase"/>
    <property type="match status" value="1"/>
</dbReference>
<keyword evidence="2" id="KW-1185">Reference proteome</keyword>
<dbReference type="RefSeq" id="WP_376920753.1">
    <property type="nucleotide sequence ID" value="NZ_JBHRSW010000029.1"/>
</dbReference>
<gene>
    <name evidence="1" type="primary">yrfG</name>
    <name evidence="1" type="ORF">ACFOHL_13460</name>
</gene>
<dbReference type="CDD" id="cd01427">
    <property type="entry name" value="HAD_like"/>
    <property type="match status" value="1"/>
</dbReference>
<dbReference type="EC" id="3.1.3.5" evidence="1"/>
<comment type="caution">
    <text evidence="1">The sequence shown here is derived from an EMBL/GenBank/DDBJ whole genome shotgun (WGS) entry which is preliminary data.</text>
</comment>
<dbReference type="Proteomes" id="UP001595478">
    <property type="component" value="Unassembled WGS sequence"/>
</dbReference>
<dbReference type="PANTHER" id="PTHR43434">
    <property type="entry name" value="PHOSPHOGLYCOLATE PHOSPHATASE"/>
    <property type="match status" value="1"/>
</dbReference>
<protein>
    <submittedName>
        <fullName evidence="1">GMP/IMP nucleotidase</fullName>
        <ecNumber evidence="1">3.1.3.5</ecNumber>
    </submittedName>
</protein>
<reference evidence="2" key="1">
    <citation type="journal article" date="2019" name="Int. J. Syst. Evol. Microbiol.">
        <title>The Global Catalogue of Microorganisms (GCM) 10K type strain sequencing project: providing services to taxonomists for standard genome sequencing and annotation.</title>
        <authorList>
            <consortium name="The Broad Institute Genomics Platform"/>
            <consortium name="The Broad Institute Genome Sequencing Center for Infectious Disease"/>
            <person name="Wu L."/>
            <person name="Ma J."/>
        </authorList>
    </citation>
    <scope>NUCLEOTIDE SEQUENCE [LARGE SCALE GENOMIC DNA]</scope>
    <source>
        <strain evidence="2">KCTC 52473</strain>
    </source>
</reference>
<dbReference type="EMBL" id="JBHRSW010000029">
    <property type="protein sequence ID" value="MFC3122627.1"/>
    <property type="molecule type" value="Genomic_DNA"/>
</dbReference>
<dbReference type="InterPro" id="IPR023214">
    <property type="entry name" value="HAD_sf"/>
</dbReference>
<dbReference type="NCBIfam" id="TIGR01509">
    <property type="entry name" value="HAD-SF-IA-v3"/>
    <property type="match status" value="1"/>
</dbReference>
<keyword evidence="1" id="KW-0378">Hydrolase</keyword>
<evidence type="ECO:0000313" key="2">
    <source>
        <dbReference type="Proteomes" id="UP001595478"/>
    </source>
</evidence>
<accession>A0ABV7FQL5</accession>
<dbReference type="InterPro" id="IPR036412">
    <property type="entry name" value="HAD-like_sf"/>
</dbReference>
<dbReference type="NCBIfam" id="NF011564">
    <property type="entry name" value="PRK14988.1"/>
    <property type="match status" value="1"/>
</dbReference>
<dbReference type="InterPro" id="IPR006439">
    <property type="entry name" value="HAD-SF_hydro_IA"/>
</dbReference>